<evidence type="ECO:0000313" key="4">
    <source>
        <dbReference type="Proteomes" id="UP000515151"/>
    </source>
</evidence>
<keyword evidence="4" id="KW-1185">Reference proteome</keyword>
<dbReference type="InterPro" id="IPR025315">
    <property type="entry name" value="DUF4220"/>
</dbReference>
<keyword evidence="2" id="KW-0812">Transmembrane</keyword>
<evidence type="ECO:0000256" key="1">
    <source>
        <dbReference type="SAM" id="MobiDB-lite"/>
    </source>
</evidence>
<accession>A0A6P8DUD3</accession>
<dbReference type="PANTHER" id="PTHR31325">
    <property type="entry name" value="OS01G0798800 PROTEIN-RELATED"/>
    <property type="match status" value="1"/>
</dbReference>
<proteinExistence type="predicted"/>
<dbReference type="Pfam" id="PF04578">
    <property type="entry name" value="DUF594"/>
    <property type="match status" value="1"/>
</dbReference>
<dbReference type="InterPro" id="IPR007658">
    <property type="entry name" value="DUF594"/>
</dbReference>
<feature type="transmembrane region" description="Helical" evidence="2">
    <location>
        <begin position="246"/>
        <end position="265"/>
    </location>
</feature>
<dbReference type="Pfam" id="PF13968">
    <property type="entry name" value="DUF4220"/>
    <property type="match status" value="1"/>
</dbReference>
<dbReference type="RefSeq" id="XP_031395768.1">
    <property type="nucleotide sequence ID" value="XM_031539908.1"/>
</dbReference>
<dbReference type="AlphaFoldDB" id="A0A6P8DUD3"/>
<feature type="transmembrane region" description="Helical" evidence="2">
    <location>
        <begin position="301"/>
        <end position="324"/>
    </location>
</feature>
<gene>
    <name evidence="5" type="primary">LOC116207048</name>
</gene>
<evidence type="ECO:0000256" key="2">
    <source>
        <dbReference type="SAM" id="Phobius"/>
    </source>
</evidence>
<evidence type="ECO:0000313" key="5">
    <source>
        <dbReference type="RefSeq" id="XP_031395768.1"/>
    </source>
</evidence>
<feature type="transmembrane region" description="Helical" evidence="2">
    <location>
        <begin position="116"/>
        <end position="136"/>
    </location>
</feature>
<feature type="transmembrane region" description="Helical" evidence="2">
    <location>
        <begin position="17"/>
        <end position="38"/>
    </location>
</feature>
<dbReference type="OrthoDB" id="1689146at2759"/>
<keyword evidence="2" id="KW-0472">Membrane</keyword>
<protein>
    <submittedName>
        <fullName evidence="5">Uncharacterized protein LOC116207048</fullName>
    </submittedName>
</protein>
<feature type="transmembrane region" description="Helical" evidence="2">
    <location>
        <begin position="271"/>
        <end position="289"/>
    </location>
</feature>
<feature type="region of interest" description="Disordered" evidence="1">
    <location>
        <begin position="611"/>
        <end position="632"/>
    </location>
</feature>
<name>A0A6P8DUD3_PUNGR</name>
<keyword evidence="2" id="KW-1133">Transmembrane helix</keyword>
<evidence type="ECO:0000259" key="3">
    <source>
        <dbReference type="Pfam" id="PF13968"/>
    </source>
</evidence>
<feature type="compositionally biased region" description="Basic and acidic residues" evidence="1">
    <location>
        <begin position="611"/>
        <end position="628"/>
    </location>
</feature>
<dbReference type="GeneID" id="116207048"/>
<organism evidence="4 5">
    <name type="scientific">Punica granatum</name>
    <name type="common">Pomegranate</name>
    <dbReference type="NCBI Taxonomy" id="22663"/>
    <lineage>
        <taxon>Eukaryota</taxon>
        <taxon>Viridiplantae</taxon>
        <taxon>Streptophyta</taxon>
        <taxon>Embryophyta</taxon>
        <taxon>Tracheophyta</taxon>
        <taxon>Spermatophyta</taxon>
        <taxon>Magnoliopsida</taxon>
        <taxon>eudicotyledons</taxon>
        <taxon>Gunneridae</taxon>
        <taxon>Pentapetalae</taxon>
        <taxon>rosids</taxon>
        <taxon>malvids</taxon>
        <taxon>Myrtales</taxon>
        <taxon>Lythraceae</taxon>
        <taxon>Punica</taxon>
    </lineage>
</organism>
<feature type="domain" description="DUF4220" evidence="3">
    <location>
        <begin position="53"/>
        <end position="412"/>
    </location>
</feature>
<reference evidence="5" key="2">
    <citation type="submission" date="2025-08" db="UniProtKB">
        <authorList>
            <consortium name="RefSeq"/>
        </authorList>
    </citation>
    <scope>IDENTIFICATION</scope>
    <source>
        <tissue evidence="5">Leaf</tissue>
    </source>
</reference>
<feature type="transmembrane region" description="Helical" evidence="2">
    <location>
        <begin position="50"/>
        <end position="71"/>
    </location>
</feature>
<sequence length="753" mass="87070">MTIDLIPESVKKFWNEWIIQSFLILSFSLQMFLVIFAPFRKKTSNKWISFLIWSGYLLAEWAATFAIGLIFRSQGDNDSAFADAGSLMAFWSSFLLLHLGGPDTITAFALADNVLWVRHLLGLVVHLSAAVYVFLCALPKDKLMVPTILMLIAGVIKYLERVRALFLASLDKLQESDEPRQHRTLRSQIALSTKRVPLEEEKLIWTSYNYFKVFQGLIVDLYLAWSKRRQSRKFFRSTTAEYALRVILTELNFMYEVLYTKVVVVRSKLGYLLRAISFSIVICALALFVRVEKHRFHHVDVLVTYILLFGAAALEVTSLLMLIFSEWTLVSILKRIEHRNMIKERKSDSVLDHYFSRLDHYFSRILSCVLSLKKPTWSKHGIGPDDVKYEFGTRVVFRRWSESISGCNLISYSMSQRPARKIRKSCWGCSSLFTVPLPRRLLFCFPKVKFDCWIFIGKCIQCLGLGHILDKMAYASENPFDKELWDFIFSELKRKSSFVHQPEQIRIISDARGCWVLDRESEDCSSKLKPYVQNFEFGKSLLAWHVATELFYNTDSSNDGSSSSSSASAGLNKQREFSKALSDYMLYLMLMQPTMTSAVRGNFSRMFDETVADAKKGRPPKGERESQRPYESYLTVIDKDPTEVERESKRLLEDSPLVEVYENKAVSALWDAQQLARELKKLVREDRWRIMSRVWVEMMSYAAIHCRAAAHAQALSKGGELLSLVWMLLAHLGIGERFEPSEYYDYYDSFFIV</sequence>
<reference evidence="4" key="1">
    <citation type="journal article" date="2020" name="Plant Biotechnol. J.">
        <title>The pomegranate (Punica granatum L.) draft genome dissects genetic divergence between soft- and hard-seeded cultivars.</title>
        <authorList>
            <person name="Luo X."/>
            <person name="Li H."/>
            <person name="Wu Z."/>
            <person name="Yao W."/>
            <person name="Zhao P."/>
            <person name="Cao D."/>
            <person name="Yu H."/>
            <person name="Li K."/>
            <person name="Poudel K."/>
            <person name="Zhao D."/>
            <person name="Zhang F."/>
            <person name="Xia X."/>
            <person name="Chen L."/>
            <person name="Wang Q."/>
            <person name="Jing D."/>
            <person name="Cao S."/>
        </authorList>
    </citation>
    <scope>NUCLEOTIDE SEQUENCE [LARGE SCALE GENOMIC DNA]</scope>
    <source>
        <strain evidence="4">cv. Tunisia</strain>
    </source>
</reference>
<dbReference type="Proteomes" id="UP000515151">
    <property type="component" value="Chromosome 5"/>
</dbReference>